<dbReference type="InterPro" id="IPR011051">
    <property type="entry name" value="RmlC_Cupin_sf"/>
</dbReference>
<dbReference type="InterPro" id="IPR050807">
    <property type="entry name" value="TransReg_Diox_bact_type"/>
</dbReference>
<dbReference type="InterPro" id="IPR013096">
    <property type="entry name" value="Cupin_2"/>
</dbReference>
<comment type="caution">
    <text evidence="4">The sequence shown here is derived from an EMBL/GenBank/DDBJ whole genome shotgun (WGS) entry which is preliminary data.</text>
</comment>
<evidence type="ECO:0000256" key="2">
    <source>
        <dbReference type="SAM" id="MobiDB-lite"/>
    </source>
</evidence>
<dbReference type="PANTHER" id="PTHR46797:SF2">
    <property type="entry name" value="TRANSCRIPTIONAL REGULATOR"/>
    <property type="match status" value="1"/>
</dbReference>
<protein>
    <submittedName>
        <fullName evidence="4">Helix-turn-helix transcriptional regulator</fullName>
    </submittedName>
</protein>
<dbReference type="Pfam" id="PF07883">
    <property type="entry name" value="Cupin_2"/>
    <property type="match status" value="1"/>
</dbReference>
<dbReference type="InterPro" id="IPR001387">
    <property type="entry name" value="Cro/C1-type_HTH"/>
</dbReference>
<organism evidence="4 5">
    <name type="scientific">Roseomonas marmotae</name>
    <dbReference type="NCBI Taxonomy" id="2768161"/>
    <lineage>
        <taxon>Bacteria</taxon>
        <taxon>Pseudomonadati</taxon>
        <taxon>Pseudomonadota</taxon>
        <taxon>Alphaproteobacteria</taxon>
        <taxon>Acetobacterales</taxon>
        <taxon>Roseomonadaceae</taxon>
        <taxon>Roseomonas</taxon>
    </lineage>
</organism>
<dbReference type="InterPro" id="IPR010982">
    <property type="entry name" value="Lambda_DNA-bd_dom_sf"/>
</dbReference>
<dbReference type="Proteomes" id="UP001518990">
    <property type="component" value="Unassembled WGS sequence"/>
</dbReference>
<dbReference type="PROSITE" id="PS50943">
    <property type="entry name" value="HTH_CROC1"/>
    <property type="match status" value="1"/>
</dbReference>
<keyword evidence="5" id="KW-1185">Reference proteome</keyword>
<dbReference type="Gene3D" id="1.10.260.40">
    <property type="entry name" value="lambda repressor-like DNA-binding domains"/>
    <property type="match status" value="1"/>
</dbReference>
<dbReference type="InterPro" id="IPR014710">
    <property type="entry name" value="RmlC-like_jellyroll"/>
</dbReference>
<feature type="domain" description="HTH cro/C1-type" evidence="3">
    <location>
        <begin position="42"/>
        <end position="96"/>
    </location>
</feature>
<gene>
    <name evidence="4" type="ORF">IAI60_20835</name>
</gene>
<dbReference type="SUPFAM" id="SSF47413">
    <property type="entry name" value="lambda repressor-like DNA-binding domains"/>
    <property type="match status" value="1"/>
</dbReference>
<dbReference type="CDD" id="cd00093">
    <property type="entry name" value="HTH_XRE"/>
    <property type="match status" value="1"/>
</dbReference>
<dbReference type="CDD" id="cd02209">
    <property type="entry name" value="cupin_XRE_C"/>
    <property type="match status" value="1"/>
</dbReference>
<evidence type="ECO:0000256" key="1">
    <source>
        <dbReference type="ARBA" id="ARBA00023125"/>
    </source>
</evidence>
<dbReference type="SMART" id="SM00530">
    <property type="entry name" value="HTH_XRE"/>
    <property type="match status" value="1"/>
</dbReference>
<keyword evidence="1" id="KW-0238">DNA-binding</keyword>
<sequence>MQCWLDRVGSVRRERSKTLAKTQPQHAAESKQDLGPGIGPKLRMRRNIRRISLQEVADAAGVSIGFLSEVERGLATPTLRSLRAICGALEMPVGWLFEGTGGVEEGVVVRKDNRRRMELGPGGLTKELLSPDAVSALQMMRIVIEPKGTSGKNEATLQAGAKCGTVLAGRLGIEIDGREYALDPGDSFAFSASAALRFWCIGDEPTELIWVVAPAMY</sequence>
<feature type="region of interest" description="Disordered" evidence="2">
    <location>
        <begin position="15"/>
        <end position="39"/>
    </location>
</feature>
<evidence type="ECO:0000313" key="4">
    <source>
        <dbReference type="EMBL" id="MBO1077056.1"/>
    </source>
</evidence>
<name>A0ABS3KHW4_9PROT</name>
<reference evidence="4 5" key="1">
    <citation type="submission" date="2020-09" db="EMBL/GenBank/DDBJ databases">
        <title>Roseomonas.</title>
        <authorList>
            <person name="Zhu W."/>
        </authorList>
    </citation>
    <scope>NUCLEOTIDE SEQUENCE [LARGE SCALE GENOMIC DNA]</scope>
    <source>
        <strain evidence="4 5">1311</strain>
    </source>
</reference>
<proteinExistence type="predicted"/>
<evidence type="ECO:0000313" key="5">
    <source>
        <dbReference type="Proteomes" id="UP001518990"/>
    </source>
</evidence>
<dbReference type="PANTHER" id="PTHR46797">
    <property type="entry name" value="HTH-TYPE TRANSCRIPTIONAL REGULATOR"/>
    <property type="match status" value="1"/>
</dbReference>
<accession>A0ABS3KHW4</accession>
<dbReference type="Pfam" id="PF01381">
    <property type="entry name" value="HTH_3"/>
    <property type="match status" value="1"/>
</dbReference>
<dbReference type="Gene3D" id="2.60.120.10">
    <property type="entry name" value="Jelly Rolls"/>
    <property type="match status" value="1"/>
</dbReference>
<dbReference type="SUPFAM" id="SSF51182">
    <property type="entry name" value="RmlC-like cupins"/>
    <property type="match status" value="1"/>
</dbReference>
<dbReference type="EMBL" id="JACTNF010000039">
    <property type="protein sequence ID" value="MBO1077056.1"/>
    <property type="molecule type" value="Genomic_DNA"/>
</dbReference>
<evidence type="ECO:0000259" key="3">
    <source>
        <dbReference type="PROSITE" id="PS50943"/>
    </source>
</evidence>